<reference evidence="3 4" key="1">
    <citation type="submission" date="2015-04" db="EMBL/GenBank/DDBJ databases">
        <title>Complete genome sequence of Schizopora paradoxa KUC8140, a cosmopolitan wood degrader in East Asia.</title>
        <authorList>
            <consortium name="DOE Joint Genome Institute"/>
            <person name="Min B."/>
            <person name="Park H."/>
            <person name="Jang Y."/>
            <person name="Kim J.-J."/>
            <person name="Kim K.H."/>
            <person name="Pangilinan J."/>
            <person name="Lipzen A."/>
            <person name="Riley R."/>
            <person name="Grigoriev I.V."/>
            <person name="Spatafora J.W."/>
            <person name="Choi I.-G."/>
        </authorList>
    </citation>
    <scope>NUCLEOTIDE SEQUENCE [LARGE SCALE GENOMIC DNA]</scope>
    <source>
        <strain evidence="3 4">KUC8140</strain>
    </source>
</reference>
<dbReference type="OrthoDB" id="2917041at2759"/>
<feature type="domain" description="DDE-1" evidence="2">
    <location>
        <begin position="35"/>
        <end position="166"/>
    </location>
</feature>
<evidence type="ECO:0000259" key="2">
    <source>
        <dbReference type="Pfam" id="PF03184"/>
    </source>
</evidence>
<name>A0A0H2RQB3_9AGAM</name>
<dbReference type="GO" id="GO:0003676">
    <property type="term" value="F:nucleic acid binding"/>
    <property type="evidence" value="ECO:0007669"/>
    <property type="project" value="InterPro"/>
</dbReference>
<evidence type="ECO:0000313" key="3">
    <source>
        <dbReference type="EMBL" id="KLO14049.1"/>
    </source>
</evidence>
<feature type="compositionally biased region" description="Polar residues" evidence="1">
    <location>
        <begin position="217"/>
        <end position="236"/>
    </location>
</feature>
<dbReference type="STRING" id="27342.A0A0H2RQB3"/>
<dbReference type="InterPro" id="IPR004875">
    <property type="entry name" value="DDE_SF_endonuclease_dom"/>
</dbReference>
<dbReference type="Pfam" id="PF03184">
    <property type="entry name" value="DDE_1"/>
    <property type="match status" value="1"/>
</dbReference>
<feature type="region of interest" description="Disordered" evidence="1">
    <location>
        <begin position="217"/>
        <end position="238"/>
    </location>
</feature>
<proteinExistence type="predicted"/>
<dbReference type="AlphaFoldDB" id="A0A0H2RQB3"/>
<evidence type="ECO:0000313" key="4">
    <source>
        <dbReference type="Proteomes" id="UP000053477"/>
    </source>
</evidence>
<gene>
    <name evidence="3" type="ORF">SCHPADRAFT_827027</name>
</gene>
<dbReference type="Proteomes" id="UP000053477">
    <property type="component" value="Unassembled WGS sequence"/>
</dbReference>
<organism evidence="3 4">
    <name type="scientific">Schizopora paradoxa</name>
    <dbReference type="NCBI Taxonomy" id="27342"/>
    <lineage>
        <taxon>Eukaryota</taxon>
        <taxon>Fungi</taxon>
        <taxon>Dikarya</taxon>
        <taxon>Basidiomycota</taxon>
        <taxon>Agaricomycotina</taxon>
        <taxon>Agaricomycetes</taxon>
        <taxon>Hymenochaetales</taxon>
        <taxon>Schizoporaceae</taxon>
        <taxon>Schizopora</taxon>
    </lineage>
</organism>
<feature type="region of interest" description="Disordered" evidence="1">
    <location>
        <begin position="280"/>
        <end position="304"/>
    </location>
</feature>
<protein>
    <submittedName>
        <fullName evidence="3">DDE-domain-containing protein</fullName>
    </submittedName>
</protein>
<dbReference type="InParanoid" id="A0A0H2RQB3"/>
<evidence type="ECO:0000256" key="1">
    <source>
        <dbReference type="SAM" id="MobiDB-lite"/>
    </source>
</evidence>
<sequence length="373" mass="41066">MDESGFQLSFQTKKRVVGRKGAKIQHKQGASDRENVTVLVTICADGSRLHPTIIFKGANFMTKWSNNNVANASFCHSTNGWIDTELAVAWFLNDFLPTIRAKSGNEPVFVFVDSQVTHLSLKLLRTAAENNVQFLAYPTRATHALQGLDVVCFAPMKDLYHEEVKKFTDLHGRKVSKGDFAAVFGTAYLRAFTEDLIKAAFRATGIYPFNPSAISTSQMKPSEPTSIQGSFPTEQPSPVKAVAKAFRDKPLTRLDIEDFASTGNETFSMQEDDAGALTEEQGGHDLRPQSPTLVIPQQRDSGSEEPAARMRILALNLARTKSGAYLVSKDDVRASQPVPSLLMPSMAALPEPDWSILRKKLPVNATQEEIIAH</sequence>
<accession>A0A0H2RQB3</accession>
<keyword evidence="4" id="KW-1185">Reference proteome</keyword>
<feature type="non-terminal residue" evidence="3">
    <location>
        <position position="373"/>
    </location>
</feature>
<dbReference type="EMBL" id="KQ085949">
    <property type="protein sequence ID" value="KLO14049.1"/>
    <property type="molecule type" value="Genomic_DNA"/>
</dbReference>